<dbReference type="InterPro" id="IPR000297">
    <property type="entry name" value="PPIase_PpiC"/>
</dbReference>
<dbReference type="PANTHER" id="PTHR47245">
    <property type="entry name" value="PEPTIDYLPROLYL ISOMERASE"/>
    <property type="match status" value="1"/>
</dbReference>
<dbReference type="PROSITE" id="PS50198">
    <property type="entry name" value="PPIC_PPIASE_2"/>
    <property type="match status" value="2"/>
</dbReference>
<protein>
    <recommendedName>
        <fullName evidence="2">peptidylprolyl isomerase</fullName>
        <ecNumber evidence="2">5.2.1.8</ecNumber>
    </recommendedName>
</protein>
<accession>A0A517MSH9</accession>
<sequence>MSRLISRVDVTARKRPQNWKRRLAMLASVGGILGVALLVRTGEGDRPAEAAPRVSPPMQEEAPAKAEPPQHDVMAIVNGQDISREKLTEACVTRHGKKVLESLVNKRLIENHCKKRGITVTSEEIAAEVDRMASRFQLGREQWLAMLEKERGVTAQEYARDIVWPTLALRKLAAADLTVTKEEQQLAYEREYGEKINARLIAVRDASLARQIHSQVTADPELFAQLAIEKSVDINSASIGGLIQPIARHVGDKAIEKEAFALRPGQISSIIKVADQFVILKCERRIPPRQATQEEFEKRVVERIRDEKLREVAGVLFSQLQQAATVQNVYNDPQLREKMPGVVATVNGDRVTMKQLGAECLARHGEEVLSGVISRTMLEQHLNREGVKVTEADLRSETRHAAELAGVVDEAGEADVAKWVEMATAQQGVTQDQYFRDSVWPSAALKKLSEKDIKVEKEDISKGYEANYGERVRCRAIVMGNMRRAQEVWDKARQNQSLDYFGDLAAEYSIEPTSKALRGEVPPIQRHGGQPQMEEVAFKLAPGQLSGIVQLGDKFVILRCEGRTDRVEVDQEKVREILYRDIYEKKLRIAMSEKFEQIRETSRIDNYLAGTSVAPAEKGQQATGQAKLHRDSAVEQTSTRF</sequence>
<dbReference type="Pfam" id="PF13624">
    <property type="entry name" value="SurA_N_3"/>
    <property type="match status" value="1"/>
</dbReference>
<dbReference type="Pfam" id="PF00639">
    <property type="entry name" value="Rotamase"/>
    <property type="match status" value="2"/>
</dbReference>
<evidence type="ECO:0000313" key="10">
    <source>
        <dbReference type="Proteomes" id="UP000319852"/>
    </source>
</evidence>
<dbReference type="KEGG" id="amob:HG15A2_11080"/>
<name>A0A517MSH9_9BACT</name>
<dbReference type="SUPFAM" id="SSF54534">
    <property type="entry name" value="FKBP-like"/>
    <property type="match status" value="2"/>
</dbReference>
<feature type="region of interest" description="Disordered" evidence="7">
    <location>
        <begin position="615"/>
        <end position="641"/>
    </location>
</feature>
<comment type="catalytic activity">
    <reaction evidence="1">
        <text>[protein]-peptidylproline (omega=180) = [protein]-peptidylproline (omega=0)</text>
        <dbReference type="Rhea" id="RHEA:16237"/>
        <dbReference type="Rhea" id="RHEA-COMP:10747"/>
        <dbReference type="Rhea" id="RHEA-COMP:10748"/>
        <dbReference type="ChEBI" id="CHEBI:83833"/>
        <dbReference type="ChEBI" id="CHEBI:83834"/>
        <dbReference type="EC" id="5.2.1.8"/>
    </reaction>
</comment>
<dbReference type="InterPro" id="IPR027304">
    <property type="entry name" value="Trigger_fact/SurA_dom_sf"/>
</dbReference>
<dbReference type="SUPFAM" id="SSF109998">
    <property type="entry name" value="Triger factor/SurA peptide-binding domain-like"/>
    <property type="match status" value="2"/>
</dbReference>
<evidence type="ECO:0000256" key="1">
    <source>
        <dbReference type="ARBA" id="ARBA00000971"/>
    </source>
</evidence>
<keyword evidence="3" id="KW-0732">Signal</keyword>
<dbReference type="EMBL" id="CP036263">
    <property type="protein sequence ID" value="QDS97840.1"/>
    <property type="molecule type" value="Genomic_DNA"/>
</dbReference>
<dbReference type="AlphaFoldDB" id="A0A517MSH9"/>
<proteinExistence type="predicted"/>
<dbReference type="PANTHER" id="PTHR47245:SF1">
    <property type="entry name" value="FOLDASE PROTEIN PRSA"/>
    <property type="match status" value="1"/>
</dbReference>
<organism evidence="9 10">
    <name type="scientific">Adhaeretor mobilis</name>
    <dbReference type="NCBI Taxonomy" id="1930276"/>
    <lineage>
        <taxon>Bacteria</taxon>
        <taxon>Pseudomonadati</taxon>
        <taxon>Planctomycetota</taxon>
        <taxon>Planctomycetia</taxon>
        <taxon>Pirellulales</taxon>
        <taxon>Lacipirellulaceae</taxon>
        <taxon>Adhaeretor</taxon>
    </lineage>
</organism>
<dbReference type="RefSeq" id="WP_218932337.1">
    <property type="nucleotide sequence ID" value="NZ_CP036263.1"/>
</dbReference>
<evidence type="ECO:0000259" key="8">
    <source>
        <dbReference type="PROSITE" id="PS50198"/>
    </source>
</evidence>
<keyword evidence="4 6" id="KW-0697">Rotamase</keyword>
<dbReference type="InterPro" id="IPR046357">
    <property type="entry name" value="PPIase_dom_sf"/>
</dbReference>
<evidence type="ECO:0000256" key="6">
    <source>
        <dbReference type="PROSITE-ProRule" id="PRU00278"/>
    </source>
</evidence>
<keyword evidence="10" id="KW-1185">Reference proteome</keyword>
<evidence type="ECO:0000256" key="4">
    <source>
        <dbReference type="ARBA" id="ARBA00023110"/>
    </source>
</evidence>
<evidence type="ECO:0000313" key="9">
    <source>
        <dbReference type="EMBL" id="QDS97840.1"/>
    </source>
</evidence>
<evidence type="ECO:0000256" key="3">
    <source>
        <dbReference type="ARBA" id="ARBA00022729"/>
    </source>
</evidence>
<evidence type="ECO:0000256" key="7">
    <source>
        <dbReference type="SAM" id="MobiDB-lite"/>
    </source>
</evidence>
<feature type="domain" description="PpiC" evidence="8">
    <location>
        <begin position="193"/>
        <end position="284"/>
    </location>
</feature>
<dbReference type="InterPro" id="IPR050245">
    <property type="entry name" value="PrsA_foldase"/>
</dbReference>
<keyword evidence="5 6" id="KW-0413">Isomerase</keyword>
<dbReference type="EC" id="5.2.1.8" evidence="2"/>
<feature type="domain" description="PpiC" evidence="8">
    <location>
        <begin position="469"/>
        <end position="562"/>
    </location>
</feature>
<dbReference type="Gene3D" id="3.10.50.40">
    <property type="match status" value="2"/>
</dbReference>
<evidence type="ECO:0000256" key="2">
    <source>
        <dbReference type="ARBA" id="ARBA00013194"/>
    </source>
</evidence>
<evidence type="ECO:0000256" key="5">
    <source>
        <dbReference type="ARBA" id="ARBA00023235"/>
    </source>
</evidence>
<reference evidence="9 10" key="1">
    <citation type="submission" date="2019-02" db="EMBL/GenBank/DDBJ databases">
        <title>Deep-cultivation of Planctomycetes and their phenomic and genomic characterization uncovers novel biology.</title>
        <authorList>
            <person name="Wiegand S."/>
            <person name="Jogler M."/>
            <person name="Boedeker C."/>
            <person name="Pinto D."/>
            <person name="Vollmers J."/>
            <person name="Rivas-Marin E."/>
            <person name="Kohn T."/>
            <person name="Peeters S.H."/>
            <person name="Heuer A."/>
            <person name="Rast P."/>
            <person name="Oberbeckmann S."/>
            <person name="Bunk B."/>
            <person name="Jeske O."/>
            <person name="Meyerdierks A."/>
            <person name="Storesund J.E."/>
            <person name="Kallscheuer N."/>
            <person name="Luecker S."/>
            <person name="Lage O.M."/>
            <person name="Pohl T."/>
            <person name="Merkel B.J."/>
            <person name="Hornburger P."/>
            <person name="Mueller R.-W."/>
            <person name="Bruemmer F."/>
            <person name="Labrenz M."/>
            <person name="Spormann A.M."/>
            <person name="Op den Camp H."/>
            <person name="Overmann J."/>
            <person name="Amann R."/>
            <person name="Jetten M.S.M."/>
            <person name="Mascher T."/>
            <person name="Medema M.H."/>
            <person name="Devos D.P."/>
            <person name="Kaster A.-K."/>
            <person name="Ovreas L."/>
            <person name="Rohde M."/>
            <person name="Galperin M.Y."/>
            <person name="Jogler C."/>
        </authorList>
    </citation>
    <scope>NUCLEOTIDE SEQUENCE [LARGE SCALE GENOMIC DNA]</scope>
    <source>
        <strain evidence="9 10">HG15A2</strain>
    </source>
</reference>
<gene>
    <name evidence="9" type="primary">prsA</name>
    <name evidence="9" type="ORF">HG15A2_11080</name>
</gene>
<dbReference type="Proteomes" id="UP000319852">
    <property type="component" value="Chromosome"/>
</dbReference>
<dbReference type="GO" id="GO:0003755">
    <property type="term" value="F:peptidyl-prolyl cis-trans isomerase activity"/>
    <property type="evidence" value="ECO:0007669"/>
    <property type="project" value="UniProtKB-KW"/>
</dbReference>
<feature type="region of interest" description="Disordered" evidence="7">
    <location>
        <begin position="44"/>
        <end position="68"/>
    </location>
</feature>
<dbReference type="Gene3D" id="1.10.4030.10">
    <property type="entry name" value="Porin chaperone SurA, peptide-binding domain"/>
    <property type="match status" value="1"/>
</dbReference>